<accession>A0A6M2DMR6</accession>
<evidence type="ECO:0000259" key="2">
    <source>
        <dbReference type="PROSITE" id="PS50104"/>
    </source>
</evidence>
<protein>
    <submittedName>
        <fullName evidence="3">Putative myeloid differentiation primary response protein myd88 polistes canadensis</fullName>
    </submittedName>
</protein>
<dbReference type="PROSITE" id="PS50104">
    <property type="entry name" value="TIR"/>
    <property type="match status" value="1"/>
</dbReference>
<sequence length="400" mass="45953">MIMLNPDDTLSLTQEYNASTNPHNFTIKILGTKTLNTISNLLNPRKIFTTDDHIPRDWRGLAHVVCIPGEHLYSYASKSDPTAAILANRGKTMTIQQLQNILGKLDRWDIVDDIQELIEDDIRRNLWQINSFPNEMDDSHSITNDQLCIEMNPYDAFVLHAEDDEHFAREIVSQMSARGLTLCTKDDLIGGQFEHEVVMNLIADRCNRLIVIVSPAFFESPANTFFTNFAQAIAIEQRKRKIIPCVFKQCPKLPYNLSIYYRLDYERFNRLGNFWDKLMESIQGRQCLRNRTQSNVVIREIEQPSDKFIATAYSLPNNLSIYPQLLGTLVKSCDNIEEKYLHVDDIPNLPSLDNLSDLSSSSPPDLLKKSSDKSKRQKWLKKMVTNISISKKDKKKIAVL</sequence>
<dbReference type="GO" id="GO:0070976">
    <property type="term" value="F:TIR domain binding"/>
    <property type="evidence" value="ECO:0007669"/>
    <property type="project" value="InterPro"/>
</dbReference>
<feature type="region of interest" description="Disordered" evidence="1">
    <location>
        <begin position="354"/>
        <end position="377"/>
    </location>
</feature>
<dbReference type="AlphaFoldDB" id="A0A6M2DMR6"/>
<feature type="domain" description="TIR" evidence="2">
    <location>
        <begin position="152"/>
        <end position="282"/>
    </location>
</feature>
<dbReference type="InterPro" id="IPR011029">
    <property type="entry name" value="DEATH-like_dom_sf"/>
</dbReference>
<dbReference type="Pfam" id="PF13676">
    <property type="entry name" value="TIR_2"/>
    <property type="match status" value="1"/>
</dbReference>
<dbReference type="PANTHER" id="PTHR15079">
    <property type="entry name" value="MYD88"/>
    <property type="match status" value="1"/>
</dbReference>
<dbReference type="Gene3D" id="1.10.533.10">
    <property type="entry name" value="Death Domain, Fas"/>
    <property type="match status" value="1"/>
</dbReference>
<dbReference type="InterPro" id="IPR035897">
    <property type="entry name" value="Toll_tir_struct_dom_sf"/>
</dbReference>
<dbReference type="InterPro" id="IPR000157">
    <property type="entry name" value="TIR_dom"/>
</dbReference>
<dbReference type="GO" id="GO:0045087">
    <property type="term" value="P:innate immune response"/>
    <property type="evidence" value="ECO:0007669"/>
    <property type="project" value="TreeGrafter"/>
</dbReference>
<dbReference type="InterPro" id="IPR017281">
    <property type="entry name" value="Myelin_different_resp_MyD88"/>
</dbReference>
<dbReference type="EMBL" id="GIIL01003630">
    <property type="protein sequence ID" value="NOV47356.1"/>
    <property type="molecule type" value="Transcribed_RNA"/>
</dbReference>
<dbReference type="SUPFAM" id="SSF47986">
    <property type="entry name" value="DEATH domain"/>
    <property type="match status" value="1"/>
</dbReference>
<dbReference type="GO" id="GO:0050830">
    <property type="term" value="P:defense response to Gram-positive bacterium"/>
    <property type="evidence" value="ECO:0007669"/>
    <property type="project" value="TreeGrafter"/>
</dbReference>
<organism evidence="3">
    <name type="scientific">Xenopsylla cheopis</name>
    <name type="common">Oriental rat flea</name>
    <name type="synonym">Pulex cheopis</name>
    <dbReference type="NCBI Taxonomy" id="163159"/>
    <lineage>
        <taxon>Eukaryota</taxon>
        <taxon>Metazoa</taxon>
        <taxon>Ecdysozoa</taxon>
        <taxon>Arthropoda</taxon>
        <taxon>Hexapoda</taxon>
        <taxon>Insecta</taxon>
        <taxon>Pterygota</taxon>
        <taxon>Neoptera</taxon>
        <taxon>Endopterygota</taxon>
        <taxon>Siphonaptera</taxon>
        <taxon>Pulicidae</taxon>
        <taxon>Xenopsyllinae</taxon>
        <taxon>Xenopsylla</taxon>
    </lineage>
</organism>
<proteinExistence type="predicted"/>
<evidence type="ECO:0000256" key="1">
    <source>
        <dbReference type="SAM" id="MobiDB-lite"/>
    </source>
</evidence>
<dbReference type="GO" id="GO:0008063">
    <property type="term" value="P:Toll signaling pathway"/>
    <property type="evidence" value="ECO:0007669"/>
    <property type="project" value="TreeGrafter"/>
</dbReference>
<dbReference type="Gene3D" id="3.40.50.10140">
    <property type="entry name" value="Toll/interleukin-1 receptor homology (TIR) domain"/>
    <property type="match status" value="1"/>
</dbReference>
<feature type="compositionally biased region" description="Low complexity" evidence="1">
    <location>
        <begin position="354"/>
        <end position="365"/>
    </location>
</feature>
<name>A0A6M2DMR6_XENCH</name>
<dbReference type="PANTHER" id="PTHR15079:SF3">
    <property type="entry name" value="MYELOID DIFFERENTIATION PRIMARY RESPONSE PROTEIN MYD88"/>
    <property type="match status" value="1"/>
</dbReference>
<evidence type="ECO:0000313" key="3">
    <source>
        <dbReference type="EMBL" id="NOV47356.1"/>
    </source>
</evidence>
<dbReference type="GO" id="GO:0034142">
    <property type="term" value="P:toll-like receptor 4 signaling pathway"/>
    <property type="evidence" value="ECO:0007669"/>
    <property type="project" value="TreeGrafter"/>
</dbReference>
<dbReference type="SUPFAM" id="SSF52200">
    <property type="entry name" value="Toll/Interleukin receptor TIR domain"/>
    <property type="match status" value="1"/>
</dbReference>
<dbReference type="GO" id="GO:0035325">
    <property type="term" value="F:Toll-like receptor binding"/>
    <property type="evidence" value="ECO:0007669"/>
    <property type="project" value="TreeGrafter"/>
</dbReference>
<reference evidence="3" key="1">
    <citation type="submission" date="2020-03" db="EMBL/GenBank/DDBJ databases">
        <title>Transcriptomic Profiling of the Digestive Tract of the Rat Flea, Xenopsylla cheopis, Following Blood Feeding and Infection with Yersinia pestis.</title>
        <authorList>
            <person name="Bland D.M."/>
            <person name="Martens C.A."/>
            <person name="Virtaneva K."/>
            <person name="Kanakabandi K."/>
            <person name="Long D."/>
            <person name="Rosenke R."/>
            <person name="Saturday G.A."/>
            <person name="Hoyt F.H."/>
            <person name="Bruno D.P."/>
            <person name="Ribeiro J.M.C."/>
            <person name="Hinnebusch J."/>
        </authorList>
    </citation>
    <scope>NUCLEOTIDE SEQUENCE</scope>
</reference>
<dbReference type="GO" id="GO:0043123">
    <property type="term" value="P:positive regulation of canonical NF-kappaB signal transduction"/>
    <property type="evidence" value="ECO:0007669"/>
    <property type="project" value="InterPro"/>
</dbReference>
<dbReference type="GO" id="GO:0002755">
    <property type="term" value="P:MyD88-dependent toll-like receptor signaling pathway"/>
    <property type="evidence" value="ECO:0007669"/>
    <property type="project" value="InterPro"/>
</dbReference>
<dbReference type="SMART" id="SM00255">
    <property type="entry name" value="TIR"/>
    <property type="match status" value="1"/>
</dbReference>
<dbReference type="GO" id="GO:0005886">
    <property type="term" value="C:plasma membrane"/>
    <property type="evidence" value="ECO:0007669"/>
    <property type="project" value="TreeGrafter"/>
</dbReference>